<name>A0AAV5SRQ5_9BILA</name>
<feature type="transmembrane region" description="Helical" evidence="1">
    <location>
        <begin position="70"/>
        <end position="87"/>
    </location>
</feature>
<sequence>IFVFLRALASVAGDSCRIIANVLQAEHFTGIYLTGAITADVVVSTIAMLPSSTVNSIFVSNHNDWRLGSVFAPIVAIPLLILSAIFLRKSVRSTTLRSNSIAGHALGIFKMFTFLPP</sequence>
<feature type="transmembrane region" description="Helical" evidence="1">
    <location>
        <begin position="31"/>
        <end position="50"/>
    </location>
</feature>
<accession>A0AAV5SRQ5</accession>
<evidence type="ECO:0000256" key="1">
    <source>
        <dbReference type="SAM" id="Phobius"/>
    </source>
</evidence>
<dbReference type="EMBL" id="BTSX01000002">
    <property type="protein sequence ID" value="GMS83293.1"/>
    <property type="molecule type" value="Genomic_DNA"/>
</dbReference>
<keyword evidence="1" id="KW-0812">Transmembrane</keyword>
<keyword evidence="1" id="KW-1133">Transmembrane helix</keyword>
<comment type="caution">
    <text evidence="2">The sequence shown here is derived from an EMBL/GenBank/DDBJ whole genome shotgun (WGS) entry which is preliminary data.</text>
</comment>
<evidence type="ECO:0000313" key="2">
    <source>
        <dbReference type="EMBL" id="GMS83293.1"/>
    </source>
</evidence>
<proteinExistence type="predicted"/>
<gene>
    <name evidence="2" type="ORF">PENTCL1PPCAC_5468</name>
</gene>
<evidence type="ECO:0008006" key="4">
    <source>
        <dbReference type="Google" id="ProtNLM"/>
    </source>
</evidence>
<keyword evidence="3" id="KW-1185">Reference proteome</keyword>
<keyword evidence="1" id="KW-0472">Membrane</keyword>
<evidence type="ECO:0000313" key="3">
    <source>
        <dbReference type="Proteomes" id="UP001432027"/>
    </source>
</evidence>
<reference evidence="2" key="1">
    <citation type="submission" date="2023-10" db="EMBL/GenBank/DDBJ databases">
        <title>Genome assembly of Pristionchus species.</title>
        <authorList>
            <person name="Yoshida K."/>
            <person name="Sommer R.J."/>
        </authorList>
    </citation>
    <scope>NUCLEOTIDE SEQUENCE</scope>
    <source>
        <strain evidence="2">RS0144</strain>
    </source>
</reference>
<organism evidence="2 3">
    <name type="scientific">Pristionchus entomophagus</name>
    <dbReference type="NCBI Taxonomy" id="358040"/>
    <lineage>
        <taxon>Eukaryota</taxon>
        <taxon>Metazoa</taxon>
        <taxon>Ecdysozoa</taxon>
        <taxon>Nematoda</taxon>
        <taxon>Chromadorea</taxon>
        <taxon>Rhabditida</taxon>
        <taxon>Rhabditina</taxon>
        <taxon>Diplogasteromorpha</taxon>
        <taxon>Diplogasteroidea</taxon>
        <taxon>Neodiplogasteridae</taxon>
        <taxon>Pristionchus</taxon>
    </lineage>
</organism>
<protein>
    <recommendedName>
        <fullName evidence="4">G protein-coupled receptor</fullName>
    </recommendedName>
</protein>
<dbReference type="Proteomes" id="UP001432027">
    <property type="component" value="Unassembled WGS sequence"/>
</dbReference>
<dbReference type="AlphaFoldDB" id="A0AAV5SRQ5"/>
<feature type="non-terminal residue" evidence="2">
    <location>
        <position position="1"/>
    </location>
</feature>